<dbReference type="InterPro" id="IPR050102">
    <property type="entry name" value="tRNA_sulfurtransferase_ThiI"/>
</dbReference>
<dbReference type="GO" id="GO:0005524">
    <property type="term" value="F:ATP binding"/>
    <property type="evidence" value="ECO:0007669"/>
    <property type="project" value="UniProtKB-KW"/>
</dbReference>
<dbReference type="Pfam" id="PF02568">
    <property type="entry name" value="ThiI"/>
    <property type="match status" value="1"/>
</dbReference>
<proteinExistence type="predicted"/>
<dbReference type="Gene3D" id="3.30.2130.30">
    <property type="match status" value="1"/>
</dbReference>
<accession>A0A382XSL1</accession>
<reference evidence="4" key="1">
    <citation type="submission" date="2018-05" db="EMBL/GenBank/DDBJ databases">
        <authorList>
            <person name="Lanie J.A."/>
            <person name="Ng W.-L."/>
            <person name="Kazmierczak K.M."/>
            <person name="Andrzejewski T.M."/>
            <person name="Davidsen T.M."/>
            <person name="Wayne K.J."/>
            <person name="Tettelin H."/>
            <person name="Glass J.I."/>
            <person name="Rusch D."/>
            <person name="Podicherti R."/>
            <person name="Tsui H.-C.T."/>
            <person name="Winkler M.E."/>
        </authorList>
    </citation>
    <scope>NUCLEOTIDE SEQUENCE</scope>
</reference>
<dbReference type="InterPro" id="IPR020536">
    <property type="entry name" value="ThiI_AANH"/>
</dbReference>
<gene>
    <name evidence="4" type="ORF">METZ01_LOCUS426285</name>
</gene>
<organism evidence="4">
    <name type="scientific">marine metagenome</name>
    <dbReference type="NCBI Taxonomy" id="408172"/>
    <lineage>
        <taxon>unclassified sequences</taxon>
        <taxon>metagenomes</taxon>
        <taxon>ecological metagenomes</taxon>
    </lineage>
</organism>
<name>A0A382XSL1_9ZZZZ</name>
<dbReference type="PROSITE" id="PS51165">
    <property type="entry name" value="THUMP"/>
    <property type="match status" value="1"/>
</dbReference>
<evidence type="ECO:0000259" key="3">
    <source>
        <dbReference type="PROSITE" id="PS51165"/>
    </source>
</evidence>
<dbReference type="PANTHER" id="PTHR43209:SF1">
    <property type="entry name" value="TRNA SULFURTRANSFERASE"/>
    <property type="match status" value="1"/>
</dbReference>
<dbReference type="GO" id="GO:0003723">
    <property type="term" value="F:RNA binding"/>
    <property type="evidence" value="ECO:0007669"/>
    <property type="project" value="InterPro"/>
</dbReference>
<dbReference type="AlphaFoldDB" id="A0A382XSL1"/>
<dbReference type="SUPFAM" id="SSF143437">
    <property type="entry name" value="THUMP domain-like"/>
    <property type="match status" value="1"/>
</dbReference>
<dbReference type="GO" id="GO:0002937">
    <property type="term" value="P:tRNA 4-thiouridine biosynthesis"/>
    <property type="evidence" value="ECO:0007669"/>
    <property type="project" value="TreeGrafter"/>
</dbReference>
<keyword evidence="2" id="KW-0067">ATP-binding</keyword>
<keyword evidence="1" id="KW-0547">Nucleotide-binding</keyword>
<dbReference type="Gene3D" id="3.40.50.620">
    <property type="entry name" value="HUPs"/>
    <property type="match status" value="1"/>
</dbReference>
<evidence type="ECO:0000256" key="1">
    <source>
        <dbReference type="ARBA" id="ARBA00022741"/>
    </source>
</evidence>
<dbReference type="InterPro" id="IPR049962">
    <property type="entry name" value="THUMP_ThiI"/>
</dbReference>
<dbReference type="GO" id="GO:0005829">
    <property type="term" value="C:cytosol"/>
    <property type="evidence" value="ECO:0007669"/>
    <property type="project" value="TreeGrafter"/>
</dbReference>
<dbReference type="GO" id="GO:0052837">
    <property type="term" value="P:thiazole biosynthetic process"/>
    <property type="evidence" value="ECO:0007669"/>
    <property type="project" value="TreeGrafter"/>
</dbReference>
<dbReference type="Pfam" id="PF22025">
    <property type="entry name" value="ThiI_fer"/>
    <property type="match status" value="1"/>
</dbReference>
<feature type="non-terminal residue" evidence="4">
    <location>
        <position position="244"/>
    </location>
</feature>
<dbReference type="SMART" id="SM00981">
    <property type="entry name" value="THUMP"/>
    <property type="match status" value="1"/>
</dbReference>
<evidence type="ECO:0000313" key="4">
    <source>
        <dbReference type="EMBL" id="SVD73431.1"/>
    </source>
</evidence>
<sequence>MEPHVLIRFYHEIALKGANRPWFLRQLGVNLKWALSGTGAIGITRDSMMATLRLKDPDQWIVVKERLQHVIGVERFGRAYRVNPTIKAIKQAVPSMLEGQNPTSFRITARRTDKRFPLTSSQINEQIGAQVVELTGWRVDLKNPDFDLRIQTTSNHVFLSSEEIRGPGGMPVGVGGHVAMLLSGGIDSPVAAYQMMRRGCKVTFIHFHSFPLVDGTSKEKASDLVELLTRYQQDSRLLMVPFSA</sequence>
<dbReference type="CDD" id="cd11716">
    <property type="entry name" value="THUMP_ThiI"/>
    <property type="match status" value="1"/>
</dbReference>
<dbReference type="PANTHER" id="PTHR43209">
    <property type="entry name" value="TRNA SULFURTRANSFERASE"/>
    <property type="match status" value="1"/>
</dbReference>
<dbReference type="InterPro" id="IPR004114">
    <property type="entry name" value="THUMP_dom"/>
</dbReference>
<dbReference type="InterPro" id="IPR014729">
    <property type="entry name" value="Rossmann-like_a/b/a_fold"/>
</dbReference>
<dbReference type="SUPFAM" id="SSF52402">
    <property type="entry name" value="Adenine nucleotide alpha hydrolases-like"/>
    <property type="match status" value="1"/>
</dbReference>
<evidence type="ECO:0000256" key="2">
    <source>
        <dbReference type="ARBA" id="ARBA00022840"/>
    </source>
</evidence>
<dbReference type="InterPro" id="IPR054173">
    <property type="entry name" value="ThiI_fer"/>
</dbReference>
<protein>
    <recommendedName>
        <fullName evidence="3">THUMP domain-containing protein</fullName>
    </recommendedName>
</protein>
<dbReference type="Pfam" id="PF02926">
    <property type="entry name" value="THUMP"/>
    <property type="match status" value="1"/>
</dbReference>
<dbReference type="GO" id="GO:0004810">
    <property type="term" value="F:CCA tRNA nucleotidyltransferase activity"/>
    <property type="evidence" value="ECO:0007669"/>
    <property type="project" value="InterPro"/>
</dbReference>
<feature type="domain" description="THUMP" evidence="3">
    <location>
        <begin position="61"/>
        <end position="163"/>
    </location>
</feature>
<dbReference type="EMBL" id="UINC01169740">
    <property type="protein sequence ID" value="SVD73431.1"/>
    <property type="molecule type" value="Genomic_DNA"/>
</dbReference>